<dbReference type="Pfam" id="PF12223">
    <property type="entry name" value="DUF3602"/>
    <property type="match status" value="1"/>
</dbReference>
<dbReference type="AlphaFoldDB" id="A0AA39V763"/>
<feature type="region of interest" description="Disordered" evidence="1">
    <location>
        <begin position="1"/>
        <end position="67"/>
    </location>
</feature>
<proteinExistence type="predicted"/>
<dbReference type="PANTHER" id="PTHR34693:SF3">
    <property type="match status" value="1"/>
</dbReference>
<dbReference type="EMBL" id="JAFEKC020000003">
    <property type="protein sequence ID" value="KAK0515714.1"/>
    <property type="molecule type" value="Genomic_DNA"/>
</dbReference>
<organism evidence="2 3">
    <name type="scientific">Cladonia borealis</name>
    <dbReference type="NCBI Taxonomy" id="184061"/>
    <lineage>
        <taxon>Eukaryota</taxon>
        <taxon>Fungi</taxon>
        <taxon>Dikarya</taxon>
        <taxon>Ascomycota</taxon>
        <taxon>Pezizomycotina</taxon>
        <taxon>Lecanoromycetes</taxon>
        <taxon>OSLEUM clade</taxon>
        <taxon>Lecanoromycetidae</taxon>
        <taxon>Lecanorales</taxon>
        <taxon>Lecanorineae</taxon>
        <taxon>Cladoniaceae</taxon>
        <taxon>Cladonia</taxon>
    </lineage>
</organism>
<comment type="caution">
    <text evidence="2">The sequence shown here is derived from an EMBL/GenBank/DDBJ whole genome shotgun (WGS) entry which is preliminary data.</text>
</comment>
<evidence type="ECO:0000256" key="1">
    <source>
        <dbReference type="SAM" id="MobiDB-lite"/>
    </source>
</evidence>
<feature type="compositionally biased region" description="Basic and acidic residues" evidence="1">
    <location>
        <begin position="95"/>
        <end position="105"/>
    </location>
</feature>
<keyword evidence="3" id="KW-1185">Reference proteome</keyword>
<gene>
    <name evidence="2" type="ORF">JMJ35_001748</name>
</gene>
<protein>
    <submittedName>
        <fullName evidence="2">Uncharacterized protein</fullName>
    </submittedName>
</protein>
<evidence type="ECO:0000313" key="3">
    <source>
        <dbReference type="Proteomes" id="UP001166286"/>
    </source>
</evidence>
<dbReference type="InterPro" id="IPR022024">
    <property type="entry name" value="DUF3602"/>
</dbReference>
<feature type="region of interest" description="Disordered" evidence="1">
    <location>
        <begin position="87"/>
        <end position="123"/>
    </location>
</feature>
<sequence>MPDPIISHGRGGAGNITPDPTSYADGGIVREGPLGDQGDGSYSAGRGGAGNISSPGLHPTKGKIPGDADVVPETATKVLGADYNKFHVGRGGEGNIHREGKEKGVEGLGNGSGQGKDGKWMDGGVEGVAEKAREMLGGRK</sequence>
<accession>A0AA39V763</accession>
<dbReference type="Proteomes" id="UP001166286">
    <property type="component" value="Unassembled WGS sequence"/>
</dbReference>
<dbReference type="InterPro" id="IPR053203">
    <property type="entry name" value="Cisplatin_resist-associated"/>
</dbReference>
<dbReference type="PANTHER" id="PTHR34693">
    <property type="entry name" value="PROTEIN PAR32"/>
    <property type="match status" value="1"/>
</dbReference>
<name>A0AA39V763_9LECA</name>
<reference evidence="2" key="1">
    <citation type="submission" date="2023-03" db="EMBL/GenBank/DDBJ databases">
        <title>Complete genome of Cladonia borealis.</title>
        <authorList>
            <person name="Park H."/>
        </authorList>
    </citation>
    <scope>NUCLEOTIDE SEQUENCE</scope>
    <source>
        <strain evidence="2">ANT050790</strain>
    </source>
</reference>
<feature type="compositionally biased region" description="Gly residues" evidence="1">
    <location>
        <begin position="106"/>
        <end position="115"/>
    </location>
</feature>
<evidence type="ECO:0000313" key="2">
    <source>
        <dbReference type="EMBL" id="KAK0515714.1"/>
    </source>
</evidence>